<dbReference type="EMBL" id="CAICTM010000368">
    <property type="protein sequence ID" value="CAB9508964.1"/>
    <property type="molecule type" value="Genomic_DNA"/>
</dbReference>
<proteinExistence type="predicted"/>
<sequence>MSNQESSNGRVYTEEELSAELNKMITKVFTENQLPSYSSMPKVVQDHLAEDLFELKEEVLEYVMRMSEFGTIRPEDIQRMFRVLGNKRRNKRVYKRKSKRN</sequence>
<dbReference type="Proteomes" id="UP001153069">
    <property type="component" value="Unassembled WGS sequence"/>
</dbReference>
<evidence type="ECO:0000313" key="1">
    <source>
        <dbReference type="EMBL" id="CAB9508964.1"/>
    </source>
</evidence>
<accession>A0A9N8DXI5</accession>
<keyword evidence="2" id="KW-1185">Reference proteome</keyword>
<comment type="caution">
    <text evidence="1">The sequence shown here is derived from an EMBL/GenBank/DDBJ whole genome shotgun (WGS) entry which is preliminary data.</text>
</comment>
<evidence type="ECO:0000313" key="2">
    <source>
        <dbReference type="Proteomes" id="UP001153069"/>
    </source>
</evidence>
<gene>
    <name evidence="1" type="ORF">SEMRO_369_G128090.1</name>
</gene>
<name>A0A9N8DXI5_9STRA</name>
<dbReference type="AlphaFoldDB" id="A0A9N8DXI5"/>
<organism evidence="1 2">
    <name type="scientific">Seminavis robusta</name>
    <dbReference type="NCBI Taxonomy" id="568900"/>
    <lineage>
        <taxon>Eukaryota</taxon>
        <taxon>Sar</taxon>
        <taxon>Stramenopiles</taxon>
        <taxon>Ochrophyta</taxon>
        <taxon>Bacillariophyta</taxon>
        <taxon>Bacillariophyceae</taxon>
        <taxon>Bacillariophycidae</taxon>
        <taxon>Naviculales</taxon>
        <taxon>Naviculaceae</taxon>
        <taxon>Seminavis</taxon>
    </lineage>
</organism>
<reference evidence="1" key="1">
    <citation type="submission" date="2020-06" db="EMBL/GenBank/DDBJ databases">
        <authorList>
            <consortium name="Plant Systems Biology data submission"/>
        </authorList>
    </citation>
    <scope>NUCLEOTIDE SEQUENCE</scope>
    <source>
        <strain evidence="1">D6</strain>
    </source>
</reference>
<protein>
    <submittedName>
        <fullName evidence="1">Uncharacterized protein</fullName>
    </submittedName>
</protein>